<feature type="domain" description="AN1-type" evidence="7">
    <location>
        <begin position="173"/>
        <end position="221"/>
    </location>
</feature>
<evidence type="ECO:0000256" key="3">
    <source>
        <dbReference type="ARBA" id="ARBA00022771"/>
    </source>
</evidence>
<dbReference type="Pfam" id="PF01428">
    <property type="entry name" value="zf-AN1"/>
    <property type="match status" value="2"/>
</dbReference>
<feature type="compositionally biased region" description="Gly residues" evidence="6">
    <location>
        <begin position="26"/>
        <end position="55"/>
    </location>
</feature>
<sequence>MEFPDLGAHCSEPSCQRLGEGRSARGRGGARGAGGGRSSGAGNAGGGAGGGGRGGVAKARGASDPVQFVANRAAFSLPLSGHDVEVPLDLQPDPLPADFLPLKCDACSGIFCADHVAYAQHHCGSAYQKDIQVPVCPLCNVPVPVARGEPPDRAVGEHIDRDCRSDPAQQKRKIFTNKCERAGCRQREMMKLTCERCGRNFCIKHRHPLDHDCSGQSHPTSRAGLAAISRAQGLASSASTVPSPSRTLPSSTSPSRATTQSPSRTAPPVIALQNGLSEDEALQRALELSLAETKPQVPSSQEEEDLALAQALSASEAEYQQQQAQSRSLKPSNCSLC</sequence>
<dbReference type="PROSITE" id="PS50330">
    <property type="entry name" value="UIM"/>
    <property type="match status" value="2"/>
</dbReference>
<dbReference type="SMART" id="SM00726">
    <property type="entry name" value="UIM"/>
    <property type="match status" value="2"/>
</dbReference>
<name>A0A811ZBQ6_NYCPR</name>
<accession>A0A811ZBQ6</accession>
<dbReference type="FunFam" id="4.10.1110.10:FF:000004">
    <property type="entry name" value="AN1-type zinc finger protein 2B isoform X1"/>
    <property type="match status" value="1"/>
</dbReference>
<dbReference type="InterPro" id="IPR057357">
    <property type="entry name" value="Znf-C2H2_ZFAND2A/B"/>
</dbReference>
<dbReference type="Pfam" id="PF25403">
    <property type="entry name" value="zf-C2H2_ZFAND2"/>
    <property type="match status" value="1"/>
</dbReference>
<dbReference type="InterPro" id="IPR000058">
    <property type="entry name" value="Znf_AN1"/>
</dbReference>
<dbReference type="AlphaFoldDB" id="A0A811ZBQ6"/>
<feature type="region of interest" description="Disordered" evidence="6">
    <location>
        <begin position="230"/>
        <end position="267"/>
    </location>
</feature>
<organism evidence="8 9">
    <name type="scientific">Nyctereutes procyonoides</name>
    <name type="common">Raccoon dog</name>
    <name type="synonym">Canis procyonoides</name>
    <dbReference type="NCBI Taxonomy" id="34880"/>
    <lineage>
        <taxon>Eukaryota</taxon>
        <taxon>Metazoa</taxon>
        <taxon>Chordata</taxon>
        <taxon>Craniata</taxon>
        <taxon>Vertebrata</taxon>
        <taxon>Euteleostomi</taxon>
        <taxon>Mammalia</taxon>
        <taxon>Eutheria</taxon>
        <taxon>Laurasiatheria</taxon>
        <taxon>Carnivora</taxon>
        <taxon>Caniformia</taxon>
        <taxon>Canidae</taxon>
        <taxon>Nyctereutes</taxon>
    </lineage>
</organism>
<feature type="compositionally biased region" description="Low complexity" evidence="6">
    <location>
        <begin position="239"/>
        <end position="264"/>
    </location>
</feature>
<keyword evidence="3 5" id="KW-0863">Zinc-finger</keyword>
<dbReference type="SUPFAM" id="SSF118310">
    <property type="entry name" value="AN1-like Zinc finger"/>
    <property type="match status" value="2"/>
</dbReference>
<keyword evidence="2" id="KW-0677">Repeat</keyword>
<dbReference type="EMBL" id="CAJHUB010000761">
    <property type="protein sequence ID" value="CAD7686171.1"/>
    <property type="molecule type" value="Genomic_DNA"/>
</dbReference>
<evidence type="ECO:0000313" key="9">
    <source>
        <dbReference type="Proteomes" id="UP000645828"/>
    </source>
</evidence>
<dbReference type="Gene3D" id="4.10.1110.10">
    <property type="entry name" value="AN1-like Zinc finger"/>
    <property type="match status" value="2"/>
</dbReference>
<dbReference type="InterPro" id="IPR035896">
    <property type="entry name" value="AN1-like_Znf"/>
</dbReference>
<dbReference type="GO" id="GO:0045047">
    <property type="term" value="P:protein targeting to ER"/>
    <property type="evidence" value="ECO:0007669"/>
    <property type="project" value="TreeGrafter"/>
</dbReference>
<evidence type="ECO:0000259" key="7">
    <source>
        <dbReference type="PROSITE" id="PS51039"/>
    </source>
</evidence>
<dbReference type="InterPro" id="IPR003903">
    <property type="entry name" value="UIM_dom"/>
</dbReference>
<dbReference type="PANTHER" id="PTHR14677">
    <property type="entry name" value="ARSENITE INDUCUBLE RNA ASSOCIATED PROTEIN AIP-1-RELATED"/>
    <property type="match status" value="1"/>
</dbReference>
<dbReference type="Proteomes" id="UP000645828">
    <property type="component" value="Unassembled WGS sequence"/>
</dbReference>
<evidence type="ECO:0000256" key="5">
    <source>
        <dbReference type="PROSITE-ProRule" id="PRU00449"/>
    </source>
</evidence>
<reference evidence="8" key="1">
    <citation type="submission" date="2020-12" db="EMBL/GenBank/DDBJ databases">
        <authorList>
            <consortium name="Molecular Ecology Group"/>
        </authorList>
    </citation>
    <scope>NUCLEOTIDE SEQUENCE</scope>
    <source>
        <strain evidence="8">TBG_1078</strain>
    </source>
</reference>
<evidence type="ECO:0000256" key="2">
    <source>
        <dbReference type="ARBA" id="ARBA00022737"/>
    </source>
</evidence>
<dbReference type="PROSITE" id="PS51039">
    <property type="entry name" value="ZF_AN1"/>
    <property type="match status" value="1"/>
</dbReference>
<dbReference type="SMART" id="SM00154">
    <property type="entry name" value="ZnF_AN1"/>
    <property type="match status" value="2"/>
</dbReference>
<evidence type="ECO:0000256" key="6">
    <source>
        <dbReference type="SAM" id="MobiDB-lite"/>
    </source>
</evidence>
<dbReference type="GO" id="GO:0008270">
    <property type="term" value="F:zinc ion binding"/>
    <property type="evidence" value="ECO:0007669"/>
    <property type="project" value="UniProtKB-KW"/>
</dbReference>
<keyword evidence="4" id="KW-0862">Zinc</keyword>
<evidence type="ECO:0000313" key="8">
    <source>
        <dbReference type="EMBL" id="CAD7686171.1"/>
    </source>
</evidence>
<evidence type="ECO:0000256" key="4">
    <source>
        <dbReference type="ARBA" id="ARBA00022833"/>
    </source>
</evidence>
<keyword evidence="9" id="KW-1185">Reference proteome</keyword>
<protein>
    <submittedName>
        <fullName evidence="8">(raccoon dog) hypothetical protein</fullName>
    </submittedName>
</protein>
<feature type="region of interest" description="Disordered" evidence="6">
    <location>
        <begin position="1"/>
        <end position="59"/>
    </location>
</feature>
<keyword evidence="1" id="KW-0479">Metal-binding</keyword>
<proteinExistence type="predicted"/>
<gene>
    <name evidence="8" type="ORF">NYPRO_LOCUS18964</name>
</gene>
<dbReference type="GO" id="GO:0043161">
    <property type="term" value="P:proteasome-mediated ubiquitin-dependent protein catabolic process"/>
    <property type="evidence" value="ECO:0007669"/>
    <property type="project" value="TreeGrafter"/>
</dbReference>
<dbReference type="PANTHER" id="PTHR14677:SF13">
    <property type="entry name" value="AN1-TYPE ZINC FINGER PROTEIN 2B"/>
    <property type="match status" value="1"/>
</dbReference>
<dbReference type="GO" id="GO:0005783">
    <property type="term" value="C:endoplasmic reticulum"/>
    <property type="evidence" value="ECO:0007669"/>
    <property type="project" value="TreeGrafter"/>
</dbReference>
<evidence type="ECO:0000256" key="1">
    <source>
        <dbReference type="ARBA" id="ARBA00022723"/>
    </source>
</evidence>
<comment type="caution">
    <text evidence="8">The sequence shown here is derived from an EMBL/GenBank/DDBJ whole genome shotgun (WGS) entry which is preliminary data.</text>
</comment>